<feature type="compositionally biased region" description="Gly residues" evidence="4">
    <location>
        <begin position="784"/>
        <end position="793"/>
    </location>
</feature>
<feature type="domain" description="SAM" evidence="5">
    <location>
        <begin position="948"/>
        <end position="1011"/>
    </location>
</feature>
<feature type="compositionally biased region" description="Low complexity" evidence="4">
    <location>
        <begin position="794"/>
        <end position="803"/>
    </location>
</feature>
<feature type="region of interest" description="Disordered" evidence="4">
    <location>
        <begin position="827"/>
        <end position="864"/>
    </location>
</feature>
<dbReference type="PANTHER" id="PTHR10627">
    <property type="entry name" value="SCP160"/>
    <property type="match status" value="1"/>
</dbReference>
<accession>A0AAD5TQG7</accession>
<evidence type="ECO:0000313" key="7">
    <source>
        <dbReference type="Proteomes" id="UP001212152"/>
    </source>
</evidence>
<protein>
    <recommendedName>
        <fullName evidence="5">SAM domain-containing protein</fullName>
    </recommendedName>
</protein>
<dbReference type="GO" id="GO:0003723">
    <property type="term" value="F:RNA binding"/>
    <property type="evidence" value="ECO:0007669"/>
    <property type="project" value="UniProtKB-UniRule"/>
</dbReference>
<sequence>MLRSIPTQTRLTIKAPLPLLLSASGEMQPHVRKRLDAIMSATRTEITIVGQNEDSVSSSARMQQQQQQQQQTQQQQAQLQEQLSSQQPLQHAASGVDLSTPSFGVGEQGDKKWESMDVEIVGRWEDVEMGKMDVMVFLDELAGLYIEPLLLPPNLHAVLAGRKRCILETVMHDTQTNIYLPTAFLLETCVPENQPQVAQYARTIWVAGTLPGVRQAIQRLVIMSQQRSSMMQTRTISALPRKLDWLLLNRKDALLSIMSDNATHVTIPALGSTLNGVQVAGDDRVYLERTCRALMHMVCDFYVAGIQLSANPIPPGAQASHPLVVALSQIPLQTHSELLLSPPYIELYGLNPFVKSAFLTLTAHPTLLPMIRDTKFQLELALEHRDFINGKKNGKINKITKTSGCRVTFQEHFNEWNMLIDLYNATPGRCVEGLGMLEDELPAEISFYVPEAYHKRIIGVGGKNIQRIMKKWAVYVKFSNADEFAQLGGYFENMDNVIARTPAKNSMNLDHAKANIMELTGIDPKSEVTVTVTIPRQLHRLVVGPRAVYLNDIAKNTGVRITFPPKDSGRDDLTVTGSDAGVAVARKRLDELVPAVHFYAVPGGQAAYFAVSSGDITSLGLRLLHELGIEMNVHHPAIDANPNSPASSPESAPECTFMLYYHRNHTPPATLEAAKALISEFLVAKGVSVAQSQQARSGAPGMGRSGSYANLQPSNYNDSFQHFHSKLVVGVTSAASEGRDTMAFAQFGTAVGSGPATPPMPIGGIGSSKFAQSTPNLRQLFEEGTGGGAGGYAGAMSSPSSPGELKRSKSGMPDERGLLAATLAATSLGPPQWQPRFPGRHPMSIDTTSAEDADNDSGLQDPSKDAELLKGFAGMLSPIDAPPITRDHQHHHFGGLKTSRSMSGLEERLVSGRVTSNLVPDASPSDPPATFTHETIRSLFQLEQAQPKAFTQTRLLLSSLDLDNYVPIFIEQEVDFPTLLLLGDADLRELGVRAFGTRKRILGAIRECKEWRDRQQMQSQQHAPGGAGSSGGGGSLLHHQQPQQHPHQQPPQQHPGAGNSGGYMDQLGGTSFLRRGEYQSHSARASTTTAPSASSFGPPSLIQRSSVGSRPSSQQSTHSGSPGSDKGHQYHHHHHLQPGAQRKGFGHYTYSSPDSAVGADAAGSPTSSNGSPFSNTSGAPPAPLQSGSGGSSVATPPPSTTATSSDGAVMTTHHHRHAHKSALMSSADGTASVENSIAGAASSTVQDDVRPRAAPNAVDAAFFARFDYM</sequence>
<name>A0AAD5TQG7_9FUNG</name>
<dbReference type="SMART" id="SM00454">
    <property type="entry name" value="SAM"/>
    <property type="match status" value="1"/>
</dbReference>
<evidence type="ECO:0000256" key="3">
    <source>
        <dbReference type="PROSITE-ProRule" id="PRU00117"/>
    </source>
</evidence>
<feature type="compositionally biased region" description="Polar residues" evidence="4">
    <location>
        <begin position="1164"/>
        <end position="1178"/>
    </location>
</feature>
<dbReference type="SMART" id="SM00322">
    <property type="entry name" value="KH"/>
    <property type="match status" value="3"/>
</dbReference>
<dbReference type="SUPFAM" id="SSF47769">
    <property type="entry name" value="SAM/Pointed domain"/>
    <property type="match status" value="1"/>
</dbReference>
<dbReference type="InterPro" id="IPR036612">
    <property type="entry name" value="KH_dom_type_1_sf"/>
</dbReference>
<dbReference type="GO" id="GO:0005737">
    <property type="term" value="C:cytoplasm"/>
    <property type="evidence" value="ECO:0007669"/>
    <property type="project" value="TreeGrafter"/>
</dbReference>
<dbReference type="Gene3D" id="1.10.150.50">
    <property type="entry name" value="Transcription Factor, Ets-1"/>
    <property type="match status" value="1"/>
</dbReference>
<dbReference type="PANTHER" id="PTHR10627:SF69">
    <property type="entry name" value="PROTEIN BICAUDAL C"/>
    <property type="match status" value="1"/>
</dbReference>
<dbReference type="InterPro" id="IPR004088">
    <property type="entry name" value="KH_dom_type_1"/>
</dbReference>
<dbReference type="Pfam" id="PF00013">
    <property type="entry name" value="KH_1"/>
    <property type="match status" value="2"/>
</dbReference>
<feature type="compositionally biased region" description="Gly residues" evidence="4">
    <location>
        <begin position="1025"/>
        <end position="1035"/>
    </location>
</feature>
<feature type="compositionally biased region" description="Polar residues" evidence="4">
    <location>
        <begin position="52"/>
        <end position="62"/>
    </location>
</feature>
<organism evidence="6 7">
    <name type="scientific">Geranomyces variabilis</name>
    <dbReference type="NCBI Taxonomy" id="109894"/>
    <lineage>
        <taxon>Eukaryota</taxon>
        <taxon>Fungi</taxon>
        <taxon>Fungi incertae sedis</taxon>
        <taxon>Chytridiomycota</taxon>
        <taxon>Chytridiomycota incertae sedis</taxon>
        <taxon>Chytridiomycetes</taxon>
        <taxon>Spizellomycetales</taxon>
        <taxon>Powellomycetaceae</taxon>
        <taxon>Geranomyces</taxon>
    </lineage>
</organism>
<dbReference type="CDD" id="cd22453">
    <property type="entry name" value="KH-I_MUG60_like"/>
    <property type="match status" value="1"/>
</dbReference>
<dbReference type="InterPro" id="IPR004087">
    <property type="entry name" value="KH_dom"/>
</dbReference>
<feature type="compositionally biased region" description="Low complexity" evidence="4">
    <location>
        <begin position="1036"/>
        <end position="1047"/>
    </location>
</feature>
<feature type="region of interest" description="Disordered" evidence="4">
    <location>
        <begin position="1012"/>
        <end position="1229"/>
    </location>
</feature>
<keyword evidence="2" id="KW-0677">Repeat</keyword>
<dbReference type="AlphaFoldDB" id="A0AAD5TQG7"/>
<gene>
    <name evidence="6" type="ORF">HDU87_006756</name>
</gene>
<keyword evidence="3" id="KW-0694">RNA-binding</keyword>
<keyword evidence="7" id="KW-1185">Reference proteome</keyword>
<evidence type="ECO:0000256" key="2">
    <source>
        <dbReference type="ARBA" id="ARBA00022737"/>
    </source>
</evidence>
<evidence type="ECO:0000259" key="5">
    <source>
        <dbReference type="PROSITE" id="PS50105"/>
    </source>
</evidence>
<comment type="similarity">
    <text evidence="1">Belongs to the BicC family.</text>
</comment>
<feature type="region of interest" description="Disordered" evidence="4">
    <location>
        <begin position="52"/>
        <end position="109"/>
    </location>
</feature>
<dbReference type="PROSITE" id="PS50084">
    <property type="entry name" value="KH_TYPE_1"/>
    <property type="match status" value="2"/>
</dbReference>
<evidence type="ECO:0000256" key="4">
    <source>
        <dbReference type="SAM" id="MobiDB-lite"/>
    </source>
</evidence>
<feature type="compositionally biased region" description="Low complexity" evidence="4">
    <location>
        <begin position="63"/>
        <end position="90"/>
    </location>
</feature>
<dbReference type="InterPro" id="IPR001660">
    <property type="entry name" value="SAM"/>
</dbReference>
<dbReference type="Proteomes" id="UP001212152">
    <property type="component" value="Unassembled WGS sequence"/>
</dbReference>
<dbReference type="Pfam" id="PF24563">
    <property type="entry name" value="KH_Mug60-KHD4"/>
    <property type="match status" value="1"/>
</dbReference>
<dbReference type="Gene3D" id="3.30.1370.10">
    <property type="entry name" value="K Homology domain, type 1"/>
    <property type="match status" value="2"/>
</dbReference>
<dbReference type="InterPro" id="IPR056553">
    <property type="entry name" value="KH_Mug60-KHD4"/>
</dbReference>
<dbReference type="InterPro" id="IPR013761">
    <property type="entry name" value="SAM/pointed_sf"/>
</dbReference>
<evidence type="ECO:0000256" key="1">
    <source>
        <dbReference type="ARBA" id="ARBA00007662"/>
    </source>
</evidence>
<feature type="region of interest" description="Disordered" evidence="4">
    <location>
        <begin position="783"/>
        <end position="812"/>
    </location>
</feature>
<dbReference type="Pfam" id="PF00536">
    <property type="entry name" value="SAM_1"/>
    <property type="match status" value="1"/>
</dbReference>
<proteinExistence type="inferred from homology"/>
<dbReference type="EMBL" id="JADGJQ010000006">
    <property type="protein sequence ID" value="KAJ3183437.1"/>
    <property type="molecule type" value="Genomic_DNA"/>
</dbReference>
<reference evidence="6" key="1">
    <citation type="submission" date="2020-05" db="EMBL/GenBank/DDBJ databases">
        <title>Phylogenomic resolution of chytrid fungi.</title>
        <authorList>
            <person name="Stajich J.E."/>
            <person name="Amses K."/>
            <person name="Simmons R."/>
            <person name="Seto K."/>
            <person name="Myers J."/>
            <person name="Bonds A."/>
            <person name="Quandt C.A."/>
            <person name="Barry K."/>
            <person name="Liu P."/>
            <person name="Grigoriev I."/>
            <person name="Longcore J.E."/>
            <person name="James T.Y."/>
        </authorList>
    </citation>
    <scope>NUCLEOTIDE SEQUENCE</scope>
    <source>
        <strain evidence="6">JEL0379</strain>
    </source>
</reference>
<dbReference type="PROSITE" id="PS50105">
    <property type="entry name" value="SAM_DOMAIN"/>
    <property type="match status" value="1"/>
</dbReference>
<evidence type="ECO:0000313" key="6">
    <source>
        <dbReference type="EMBL" id="KAJ3183437.1"/>
    </source>
</evidence>
<comment type="caution">
    <text evidence="6">The sequence shown here is derived from an EMBL/GenBank/DDBJ whole genome shotgun (WGS) entry which is preliminary data.</text>
</comment>
<feature type="compositionally biased region" description="Low complexity" evidence="4">
    <location>
        <begin position="1080"/>
        <end position="1116"/>
    </location>
</feature>
<dbReference type="SUPFAM" id="SSF54791">
    <property type="entry name" value="Eukaryotic type KH-domain (KH-domain type I)"/>
    <property type="match status" value="3"/>
</dbReference>